<dbReference type="InterPro" id="IPR005196">
    <property type="entry name" value="Glyco_hydro_65_N"/>
</dbReference>
<dbReference type="GO" id="GO:0030246">
    <property type="term" value="F:carbohydrate binding"/>
    <property type="evidence" value="ECO:0007669"/>
    <property type="project" value="InterPro"/>
</dbReference>
<proteinExistence type="predicted"/>
<reference evidence="2" key="1">
    <citation type="journal article" date="2020" name="mSystems">
        <title>Genome- and Community-Level Interaction Insights into Carbon Utilization and Element Cycling Functions of Hydrothermarchaeota in Hydrothermal Sediment.</title>
        <authorList>
            <person name="Zhou Z."/>
            <person name="Liu Y."/>
            <person name="Xu W."/>
            <person name="Pan J."/>
            <person name="Luo Z.H."/>
            <person name="Li M."/>
        </authorList>
    </citation>
    <scope>NUCLEOTIDE SEQUENCE [LARGE SCALE GENOMIC DNA]</scope>
    <source>
        <strain evidence="2">SpSt-8</strain>
    </source>
</reference>
<feature type="domain" description="Glycoside hydrolase family 65 N-terminal" evidence="1">
    <location>
        <begin position="14"/>
        <end position="148"/>
    </location>
</feature>
<dbReference type="Gene3D" id="2.70.98.40">
    <property type="entry name" value="Glycoside hydrolase, family 65, N-terminal domain"/>
    <property type="match status" value="1"/>
</dbReference>
<organism evidence="2">
    <name type="scientific">Thermofilum pendens</name>
    <dbReference type="NCBI Taxonomy" id="2269"/>
    <lineage>
        <taxon>Archaea</taxon>
        <taxon>Thermoproteota</taxon>
        <taxon>Thermoprotei</taxon>
        <taxon>Thermofilales</taxon>
        <taxon>Thermofilaceae</taxon>
        <taxon>Thermofilum</taxon>
    </lineage>
</organism>
<evidence type="ECO:0000313" key="2">
    <source>
        <dbReference type="EMBL" id="HGB25108.1"/>
    </source>
</evidence>
<name>A0A7C3SNW8_THEPE</name>
<dbReference type="SUPFAM" id="SSF74650">
    <property type="entry name" value="Galactose mutarotase-like"/>
    <property type="match status" value="1"/>
</dbReference>
<dbReference type="Pfam" id="PF03636">
    <property type="entry name" value="Glyco_hydro_65N"/>
    <property type="match status" value="1"/>
</dbReference>
<dbReference type="GO" id="GO:0003824">
    <property type="term" value="F:catalytic activity"/>
    <property type="evidence" value="ECO:0007669"/>
    <property type="project" value="InterPro"/>
</dbReference>
<dbReference type="AlphaFoldDB" id="A0A7C3SNW8"/>
<dbReference type="InterPro" id="IPR011013">
    <property type="entry name" value="Gal_mutarotase_sf_dom"/>
</dbReference>
<dbReference type="EMBL" id="DTIB01000077">
    <property type="protein sequence ID" value="HGB25108.1"/>
    <property type="molecule type" value="Genomic_DNA"/>
</dbReference>
<gene>
    <name evidence="2" type="ORF">ENV88_03525</name>
</gene>
<comment type="caution">
    <text evidence="2">The sequence shown here is derived from an EMBL/GenBank/DDBJ whole genome shotgun (WGS) entry which is preliminary data.</text>
</comment>
<sequence length="165" mass="18061">MRKFVFTEDKMSREVIATLTTLSNGFVSIRGDPEFVESEHGALVSGIYSFTPVFYRELVNLPRAHALYLELEGVPLVPEGVEYTLDTGSGLLEINTTLSSPTGRIRYSSRRFVHKSLRGLVGLKAFIKSLDASGRLCVKAPIELDTANPSVPPGGLRQALQGHGR</sequence>
<dbReference type="GO" id="GO:0005975">
    <property type="term" value="P:carbohydrate metabolic process"/>
    <property type="evidence" value="ECO:0007669"/>
    <property type="project" value="InterPro"/>
</dbReference>
<dbReference type="InterPro" id="IPR037018">
    <property type="entry name" value="GH65_N"/>
</dbReference>
<protein>
    <recommendedName>
        <fullName evidence="1">Glycoside hydrolase family 65 N-terminal domain-containing protein</fullName>
    </recommendedName>
</protein>
<accession>A0A7C3SNW8</accession>
<evidence type="ECO:0000259" key="1">
    <source>
        <dbReference type="Pfam" id="PF03636"/>
    </source>
</evidence>